<dbReference type="Gene3D" id="2.130.10.10">
    <property type="entry name" value="YVTN repeat-like/Quinoprotein amine dehydrogenase"/>
    <property type="match status" value="1"/>
</dbReference>
<dbReference type="InterPro" id="IPR015943">
    <property type="entry name" value="WD40/YVTN_repeat-like_dom_sf"/>
</dbReference>
<sequence length="410" mass="46625">MFKKIFYLCTTVILALNIVGAQSIAVAKGKWLSAAEYIELPYKNDNGKKIQLRGYKNFEIDWHKPLTDAWKLKVDQDQILQVDGELTRAVSREDGRVLWERVYQDFDMMILQEWGQTEEGVIYTMRQDLSDETLGTKVDLITRTGSEIASYIIPYKHFTFPYFIEAVDLDSNNNLITVTNEGIASFSPDGTLNWFNSDVSKWNASSRLDKSNVDELFIDSKDNVLVLTNLYDNAYYLSSTGVIQWQKQLSFNDWSDSIFVKKTGQWIRIAVKPNVTIEILDLKSGRIIKVNNPTVQQLNEVLPKAGNGKYYVRSDGGIMQIDSKGKKLWEYKLRLNGYTTVWSMDSDAQGNVYIQDGGGNVFSLDPAGNERFVLIVKNKYPGSTFDLDDQGALYYMDSTVGLMVIKPIKG</sequence>
<gene>
    <name evidence="3" type="ORF">PAECIP111893_00682</name>
</gene>
<evidence type="ECO:0000256" key="1">
    <source>
        <dbReference type="SAM" id="SignalP"/>
    </source>
</evidence>
<dbReference type="Proteomes" id="UP000838686">
    <property type="component" value="Unassembled WGS sequence"/>
</dbReference>
<dbReference type="RefSeq" id="WP_236338960.1">
    <property type="nucleotide sequence ID" value="NZ_CAKMMF010000003.1"/>
</dbReference>
<evidence type="ECO:0000313" key="3">
    <source>
        <dbReference type="EMBL" id="CAH1195374.1"/>
    </source>
</evidence>
<evidence type="ECO:0000313" key="4">
    <source>
        <dbReference type="Proteomes" id="UP000838686"/>
    </source>
</evidence>
<protein>
    <recommendedName>
        <fullName evidence="2">Pyrrolo-quinoline quinone repeat domain-containing protein</fullName>
    </recommendedName>
</protein>
<evidence type="ECO:0000259" key="2">
    <source>
        <dbReference type="Pfam" id="PF13360"/>
    </source>
</evidence>
<accession>A0ABN8G3L1</accession>
<dbReference type="Pfam" id="PF13360">
    <property type="entry name" value="PQQ_2"/>
    <property type="match status" value="1"/>
</dbReference>
<feature type="domain" description="Pyrrolo-quinoline quinone repeat" evidence="2">
    <location>
        <begin position="280"/>
        <end position="370"/>
    </location>
</feature>
<comment type="caution">
    <text evidence="3">The sequence shown here is derived from an EMBL/GenBank/DDBJ whole genome shotgun (WGS) entry which is preliminary data.</text>
</comment>
<dbReference type="EMBL" id="CAKMMF010000003">
    <property type="protein sequence ID" value="CAH1195374.1"/>
    <property type="molecule type" value="Genomic_DNA"/>
</dbReference>
<feature type="signal peptide" evidence="1">
    <location>
        <begin position="1"/>
        <end position="21"/>
    </location>
</feature>
<keyword evidence="1" id="KW-0732">Signal</keyword>
<reference evidence="3" key="1">
    <citation type="submission" date="2022-01" db="EMBL/GenBank/DDBJ databases">
        <authorList>
            <person name="Criscuolo A."/>
        </authorList>
    </citation>
    <scope>NUCLEOTIDE SEQUENCE</scope>
    <source>
        <strain evidence="3">CIP111893</strain>
    </source>
</reference>
<dbReference type="SUPFAM" id="SSF101898">
    <property type="entry name" value="NHL repeat"/>
    <property type="match status" value="1"/>
</dbReference>
<keyword evidence="4" id="KW-1185">Reference proteome</keyword>
<feature type="chain" id="PRO_5047515190" description="Pyrrolo-quinoline quinone repeat domain-containing protein" evidence="1">
    <location>
        <begin position="22"/>
        <end position="410"/>
    </location>
</feature>
<proteinExistence type="predicted"/>
<organism evidence="3 4">
    <name type="scientific">Paenibacillus plantiphilus</name>
    <dbReference type="NCBI Taxonomy" id="2905650"/>
    <lineage>
        <taxon>Bacteria</taxon>
        <taxon>Bacillati</taxon>
        <taxon>Bacillota</taxon>
        <taxon>Bacilli</taxon>
        <taxon>Bacillales</taxon>
        <taxon>Paenibacillaceae</taxon>
        <taxon>Paenibacillus</taxon>
    </lineage>
</organism>
<dbReference type="InterPro" id="IPR002372">
    <property type="entry name" value="PQQ_rpt_dom"/>
</dbReference>
<name>A0ABN8G3L1_9BACL</name>